<dbReference type="GO" id="GO:0042545">
    <property type="term" value="P:cell wall modification"/>
    <property type="evidence" value="ECO:0007669"/>
    <property type="project" value="InterPro"/>
</dbReference>
<evidence type="ECO:0000256" key="10">
    <source>
        <dbReference type="PROSITE-ProRule" id="PRU00146"/>
    </source>
</evidence>
<dbReference type="SUPFAM" id="SSF51126">
    <property type="entry name" value="Pectin lyase-like"/>
    <property type="match status" value="1"/>
</dbReference>
<comment type="caution">
    <text evidence="13">The sequence shown here is derived from an EMBL/GenBank/DDBJ whole genome shotgun (WGS) entry which is preliminary data.</text>
</comment>
<dbReference type="GO" id="GO:0000977">
    <property type="term" value="F:RNA polymerase II transcription regulatory region sequence-specific DNA binding"/>
    <property type="evidence" value="ECO:0007669"/>
    <property type="project" value="TreeGrafter"/>
</dbReference>
<dbReference type="GO" id="GO:0030599">
    <property type="term" value="F:pectinesterase activity"/>
    <property type="evidence" value="ECO:0007669"/>
    <property type="project" value="UniProtKB-EC"/>
</dbReference>
<dbReference type="PANTHER" id="PTHR47025:SF27">
    <property type="entry name" value="PHD-TYPE DOMAIN-CONTAINING PROTEIN"/>
    <property type="match status" value="1"/>
</dbReference>
<evidence type="ECO:0000256" key="7">
    <source>
        <dbReference type="ARBA" id="ARBA00023085"/>
    </source>
</evidence>
<dbReference type="CDD" id="cd15539">
    <property type="entry name" value="PHD1_AIRE"/>
    <property type="match status" value="1"/>
</dbReference>
<dbReference type="GO" id="GO:0016746">
    <property type="term" value="F:acyltransferase activity"/>
    <property type="evidence" value="ECO:0007669"/>
    <property type="project" value="UniProtKB-KW"/>
</dbReference>
<dbReference type="InterPro" id="IPR019786">
    <property type="entry name" value="Zinc_finger_PHD-type_CS"/>
</dbReference>
<dbReference type="SMART" id="SM00249">
    <property type="entry name" value="PHD"/>
    <property type="match status" value="1"/>
</dbReference>
<evidence type="ECO:0000256" key="5">
    <source>
        <dbReference type="ARBA" id="ARBA00022801"/>
    </source>
</evidence>
<keyword evidence="8" id="KW-0539">Nucleus</keyword>
<evidence type="ECO:0000256" key="1">
    <source>
        <dbReference type="ARBA" id="ARBA00004123"/>
    </source>
</evidence>
<keyword evidence="4 10" id="KW-0863">Zinc-finger</keyword>
<dbReference type="SUPFAM" id="SSF55729">
    <property type="entry name" value="Acyl-CoA N-acyltransferases (Nat)"/>
    <property type="match status" value="1"/>
</dbReference>
<evidence type="ECO:0000256" key="2">
    <source>
        <dbReference type="ARBA" id="ARBA00005184"/>
    </source>
</evidence>
<dbReference type="PROSITE" id="PS01359">
    <property type="entry name" value="ZF_PHD_1"/>
    <property type="match status" value="1"/>
</dbReference>
<accession>A0A7J0E1E5</accession>
<protein>
    <submittedName>
        <fullName evidence="13">Acyl-CoA N-acyltransferase with RING/FYVE/PHD-type zinc finger domain-containing protein</fullName>
    </submittedName>
</protein>
<evidence type="ECO:0000256" key="9">
    <source>
        <dbReference type="ARBA" id="ARBA00047928"/>
    </source>
</evidence>
<dbReference type="FunFam" id="3.30.40.10:FF:000494">
    <property type="entry name" value="Acyl-CoA N-acyltransferase with RING/FYVE/PHD-type zinc finger domain"/>
    <property type="match status" value="1"/>
</dbReference>
<dbReference type="Gene3D" id="2.160.20.10">
    <property type="entry name" value="Single-stranded right-handed beta-helix, Pectin lyase-like"/>
    <property type="match status" value="2"/>
</dbReference>
<sequence length="1160" mass="129469">MKRELAFAIQTQCQLTGSLGRTRSSKIKIQTQSGDFNELSEERRSKRFKGSQASESNGEIDGSQEKIQGCNGVALYRRTRRFKNADPVMEELETVIETVIEEKKCSLVTPMCENKNRNGFTEASSKEDSRNGSEKPTVDEEGSKNVPMPVDKSNETMNAKNSQVMTNMKHECSVSVASGNETILNGEVNVSSAVSALGTQTKKLELKMSKKIALNTKPRTIKELFSTGLLEGYSVFYNNRDKVVNPCQFEIHACKSYKRAAQYICLENGKSLLEVVKACRNSSLDLLEETIQCVMGPLPKKESIILSKLQGSSKPILALRKSTRSAKAVISSQDMNQESIKYRSLKPALAPKCSGNASVHILSRKNTQGRMKQKDQRLHRLVFEDDGLPAGTEVGYYIRGQKLLEGYKRGPGIFCHCCNSEVSPSQFESHAGWASRKKPYQNIYTSNGVSLHEFAISLLKGRKHSAKDNDDLCTICADGGNLLLCDICPRAFHIECASLSRIPHGKWYCKYCQNMFQREKFVEHNINALAAGRVSGVDPIEQITKRCMRIVKNPEDAECEKEYHVGCLNKHKMADLKELPEGKWFCCMDCRTIYSSLQNLLIRGEEMISDSLLDVIKKKHEGKFSDTPTDFDVRWRVLSGKIASPETRLFALKICCHFPSMLMLQDCFDPIVDSETGRDFIPSMVYGSSVISAGIFRVFGQEIAELPLVATSNNNQGKGYFQVLFSCIEKLLAFLNVKRLVLPAAEEAGSIWTQKFGFEKIPLEHLSEYRNSFWQMLTFKGTSMLQKTVPQCPIIQQGDAPIKSTSKEDSGRAGSIGVHVLLCNVTRMAIWSHTRNAYNSIANSSKTSIGLDFLTRVVMQNGMDNVFSLVDQIARRRHHRRKRKHQCTDSKWKSRLTLDYNVSLVLTVGLKGCANFSSVQKAVDAAPDSSLSRTLIVIDSGTYRSFTMHSYRREKVTVGENKTNLMFQGQGYLKTTISWNDTANSTGGTVYSSTVSIFAPSFVAYNISFQDCTINSIAKEVSVGSVWISGAITAQGRNSMNENTGFSFVNCNIGGSGRVWLGRAWGAYATVVFSKSYMSDVVASDGWNDWSDPSRDQTVLFGEYDCGGSGANYTYRVSYGKQLTQSVARPYMDVSYIDGEEWLLPRQQGRFTPDHNPTLI</sequence>
<evidence type="ECO:0000313" key="13">
    <source>
        <dbReference type="EMBL" id="GFS45709.1"/>
    </source>
</evidence>
<evidence type="ECO:0000256" key="3">
    <source>
        <dbReference type="ARBA" id="ARBA00022723"/>
    </source>
</evidence>
<comment type="pathway">
    <text evidence="2">Glycan metabolism; pectin degradation; 2-dehydro-3-deoxy-D-gluconate from pectin: step 1/5.</text>
</comment>
<keyword evidence="7" id="KW-0063">Aspartyl esterase</keyword>
<dbReference type="InterPro" id="IPR011050">
    <property type="entry name" value="Pectin_lyase_fold/virulence"/>
</dbReference>
<dbReference type="InterPro" id="IPR013083">
    <property type="entry name" value="Znf_RING/FYVE/PHD"/>
</dbReference>
<evidence type="ECO:0000256" key="4">
    <source>
        <dbReference type="ARBA" id="ARBA00022771"/>
    </source>
</evidence>
<dbReference type="InterPro" id="IPR011011">
    <property type="entry name" value="Znf_FYVE_PHD"/>
</dbReference>
<evidence type="ECO:0000256" key="11">
    <source>
        <dbReference type="SAM" id="MobiDB-lite"/>
    </source>
</evidence>
<dbReference type="Pfam" id="PF23011">
    <property type="entry name" value="PHD-1st_NSD"/>
    <property type="match status" value="1"/>
</dbReference>
<organism evidence="13 14">
    <name type="scientific">Actinidia rufa</name>
    <dbReference type="NCBI Taxonomy" id="165716"/>
    <lineage>
        <taxon>Eukaryota</taxon>
        <taxon>Viridiplantae</taxon>
        <taxon>Streptophyta</taxon>
        <taxon>Embryophyta</taxon>
        <taxon>Tracheophyta</taxon>
        <taxon>Spermatophyta</taxon>
        <taxon>Magnoliopsida</taxon>
        <taxon>eudicotyledons</taxon>
        <taxon>Gunneridae</taxon>
        <taxon>Pentapetalae</taxon>
        <taxon>asterids</taxon>
        <taxon>Ericales</taxon>
        <taxon>Actinidiaceae</taxon>
        <taxon>Actinidia</taxon>
    </lineage>
</organism>
<dbReference type="InterPro" id="IPR032308">
    <property type="entry name" value="TDBD"/>
</dbReference>
<dbReference type="SUPFAM" id="SSF57903">
    <property type="entry name" value="FYVE/PHD zinc finger"/>
    <property type="match status" value="1"/>
</dbReference>
<evidence type="ECO:0000256" key="6">
    <source>
        <dbReference type="ARBA" id="ARBA00022833"/>
    </source>
</evidence>
<comment type="subcellular location">
    <subcellularLocation>
        <location evidence="1">Nucleus</location>
    </subcellularLocation>
</comment>
<dbReference type="InterPro" id="IPR012334">
    <property type="entry name" value="Pectin_lyas_fold"/>
</dbReference>
<evidence type="ECO:0000313" key="14">
    <source>
        <dbReference type="Proteomes" id="UP000585474"/>
    </source>
</evidence>
<dbReference type="InterPro" id="IPR001965">
    <property type="entry name" value="Znf_PHD"/>
</dbReference>
<keyword evidence="5" id="KW-0378">Hydrolase</keyword>
<dbReference type="AlphaFoldDB" id="A0A7J0E1E5"/>
<keyword evidence="3" id="KW-0479">Metal-binding</keyword>
<dbReference type="GO" id="GO:0045944">
    <property type="term" value="P:positive regulation of transcription by RNA polymerase II"/>
    <property type="evidence" value="ECO:0007669"/>
    <property type="project" value="TreeGrafter"/>
</dbReference>
<dbReference type="GO" id="GO:0042393">
    <property type="term" value="F:histone binding"/>
    <property type="evidence" value="ECO:0007669"/>
    <property type="project" value="TreeGrafter"/>
</dbReference>
<dbReference type="GO" id="GO:0003682">
    <property type="term" value="F:chromatin binding"/>
    <property type="evidence" value="ECO:0007669"/>
    <property type="project" value="TreeGrafter"/>
</dbReference>
<gene>
    <name evidence="13" type="ORF">Acr_00g0097620</name>
</gene>
<evidence type="ECO:0000256" key="8">
    <source>
        <dbReference type="ARBA" id="ARBA00023242"/>
    </source>
</evidence>
<dbReference type="OrthoDB" id="1903104at2759"/>
<dbReference type="UniPathway" id="UPA00545">
    <property type="reaction ID" value="UER00823"/>
</dbReference>
<reference evidence="14" key="1">
    <citation type="submission" date="2019-07" db="EMBL/GenBank/DDBJ databases">
        <title>De Novo Assembly of kiwifruit Actinidia rufa.</title>
        <authorList>
            <person name="Sugita-Konishi S."/>
            <person name="Sato K."/>
            <person name="Mori E."/>
            <person name="Abe Y."/>
            <person name="Kisaki G."/>
            <person name="Hamano K."/>
            <person name="Suezawa K."/>
            <person name="Otani M."/>
            <person name="Fukuda T."/>
            <person name="Manabe T."/>
            <person name="Gomi K."/>
            <person name="Tabuchi M."/>
            <person name="Akimitsu K."/>
            <person name="Kataoka I."/>
        </authorList>
    </citation>
    <scope>NUCLEOTIDE SEQUENCE [LARGE SCALE GENOMIC DNA]</scope>
    <source>
        <strain evidence="14">cv. Fuchu</strain>
    </source>
</reference>
<keyword evidence="6" id="KW-0862">Zinc</keyword>
<dbReference type="InterPro" id="IPR016181">
    <property type="entry name" value="Acyl_CoA_acyltransferase"/>
</dbReference>
<feature type="region of interest" description="Disordered" evidence="11">
    <location>
        <begin position="32"/>
        <end position="64"/>
    </location>
</feature>
<dbReference type="GO" id="GO:0008270">
    <property type="term" value="F:zinc ion binding"/>
    <property type="evidence" value="ECO:0007669"/>
    <property type="project" value="UniProtKB-KW"/>
</dbReference>
<dbReference type="GO" id="GO:0005634">
    <property type="term" value="C:nucleus"/>
    <property type="evidence" value="ECO:0007669"/>
    <property type="project" value="UniProtKB-SubCell"/>
</dbReference>
<dbReference type="Proteomes" id="UP000585474">
    <property type="component" value="Unassembled WGS sequence"/>
</dbReference>
<keyword evidence="14" id="KW-1185">Reference proteome</keyword>
<feature type="region of interest" description="Disordered" evidence="11">
    <location>
        <begin position="112"/>
        <end position="155"/>
    </location>
</feature>
<dbReference type="EMBL" id="BJWL01000454">
    <property type="protein sequence ID" value="GFS45709.1"/>
    <property type="molecule type" value="Genomic_DNA"/>
</dbReference>
<dbReference type="InterPro" id="IPR019787">
    <property type="entry name" value="Znf_PHD-finger"/>
</dbReference>
<dbReference type="InterPro" id="IPR056511">
    <property type="entry name" value="IDM1_C"/>
</dbReference>
<proteinExistence type="predicted"/>
<dbReference type="Pfam" id="PF16135">
    <property type="entry name" value="TDBD"/>
    <property type="match status" value="2"/>
</dbReference>
<dbReference type="Pfam" id="PF23209">
    <property type="entry name" value="IDM1_C"/>
    <property type="match status" value="1"/>
</dbReference>
<dbReference type="InterPro" id="IPR000070">
    <property type="entry name" value="Pectinesterase_cat"/>
</dbReference>
<dbReference type="PANTHER" id="PTHR47025">
    <property type="entry name" value="AUTOIMMUNE REGULATOR"/>
    <property type="match status" value="1"/>
</dbReference>
<dbReference type="PROSITE" id="PS50016">
    <property type="entry name" value="ZF_PHD_2"/>
    <property type="match status" value="1"/>
</dbReference>
<name>A0A7J0E1E5_9ERIC</name>
<dbReference type="GO" id="GO:0045490">
    <property type="term" value="P:pectin catabolic process"/>
    <property type="evidence" value="ECO:0007669"/>
    <property type="project" value="UniProtKB-UniPathway"/>
</dbReference>
<keyword evidence="13" id="KW-0012">Acyltransferase</keyword>
<dbReference type="Gene3D" id="3.30.40.10">
    <property type="entry name" value="Zinc/RING finger domain, C3HC4 (zinc finger)"/>
    <property type="match status" value="2"/>
</dbReference>
<keyword evidence="13" id="KW-0808">Transferase</keyword>
<dbReference type="InterPro" id="IPR059153">
    <property type="entry name" value="NSD_PHD-1st"/>
</dbReference>
<feature type="domain" description="PHD-type" evidence="12">
    <location>
        <begin position="470"/>
        <end position="515"/>
    </location>
</feature>
<evidence type="ECO:0000259" key="12">
    <source>
        <dbReference type="PROSITE" id="PS50016"/>
    </source>
</evidence>
<comment type="catalytic activity">
    <reaction evidence="9">
        <text>[(1-&gt;4)-alpha-D-galacturonosyl methyl ester](n) + n H2O = [(1-&gt;4)-alpha-D-galacturonosyl](n) + n methanol + n H(+)</text>
        <dbReference type="Rhea" id="RHEA:22380"/>
        <dbReference type="Rhea" id="RHEA-COMP:14570"/>
        <dbReference type="Rhea" id="RHEA-COMP:14573"/>
        <dbReference type="ChEBI" id="CHEBI:15377"/>
        <dbReference type="ChEBI" id="CHEBI:15378"/>
        <dbReference type="ChEBI" id="CHEBI:17790"/>
        <dbReference type="ChEBI" id="CHEBI:140522"/>
        <dbReference type="ChEBI" id="CHEBI:140523"/>
        <dbReference type="EC" id="3.1.1.11"/>
    </reaction>
</comment>
<dbReference type="Pfam" id="PF01095">
    <property type="entry name" value="Pectinesterase"/>
    <property type="match status" value="1"/>
</dbReference>
<feature type="compositionally biased region" description="Basic and acidic residues" evidence="11">
    <location>
        <begin position="124"/>
        <end position="143"/>
    </location>
</feature>